<reference evidence="2" key="1">
    <citation type="journal article" date="2017" name="bioRxiv">
        <title>Comparative analysis of the genomes of Stylophora pistillata and Acropora digitifera provides evidence for extensive differences between species of corals.</title>
        <authorList>
            <person name="Voolstra C.R."/>
            <person name="Li Y."/>
            <person name="Liew Y.J."/>
            <person name="Baumgarten S."/>
            <person name="Zoccola D."/>
            <person name="Flot J.-F."/>
            <person name="Tambutte S."/>
            <person name="Allemand D."/>
            <person name="Aranda M."/>
        </authorList>
    </citation>
    <scope>NUCLEOTIDE SEQUENCE [LARGE SCALE GENOMIC DNA]</scope>
</reference>
<gene>
    <name evidence="1" type="ORF">AWC38_SpisGene18286</name>
</gene>
<organism evidence="1 2">
    <name type="scientific">Stylophora pistillata</name>
    <name type="common">Smooth cauliflower coral</name>
    <dbReference type="NCBI Taxonomy" id="50429"/>
    <lineage>
        <taxon>Eukaryota</taxon>
        <taxon>Metazoa</taxon>
        <taxon>Cnidaria</taxon>
        <taxon>Anthozoa</taxon>
        <taxon>Hexacorallia</taxon>
        <taxon>Scleractinia</taxon>
        <taxon>Astrocoeniina</taxon>
        <taxon>Pocilloporidae</taxon>
        <taxon>Stylophora</taxon>
    </lineage>
</organism>
<keyword evidence="2" id="KW-1185">Reference proteome</keyword>
<protein>
    <submittedName>
        <fullName evidence="1">Uncharacterized protein</fullName>
    </submittedName>
</protein>
<dbReference type="STRING" id="50429.A0A2B4RIG0"/>
<accession>A0A2B4RIG0</accession>
<proteinExistence type="predicted"/>
<evidence type="ECO:0000313" key="1">
    <source>
        <dbReference type="EMBL" id="PFX17391.1"/>
    </source>
</evidence>
<evidence type="ECO:0000313" key="2">
    <source>
        <dbReference type="Proteomes" id="UP000225706"/>
    </source>
</evidence>
<comment type="caution">
    <text evidence="1">The sequence shown here is derived from an EMBL/GenBank/DDBJ whole genome shotgun (WGS) entry which is preliminary data.</text>
</comment>
<dbReference type="AlphaFoldDB" id="A0A2B4RIG0"/>
<sequence length="557" mass="64767">MLCAKAKTRRLNSGCSGVLRTPTPQVCRAGCFGPSELVCQLHFDRIRREDDKTCSCLSTWGHSRKLHSHRIPARFYKILDQVGQKISTYRPGTRWCNLCRAEAYKRFKNWPLLGGELNKMCDVKITESQIDTVKQEVCQETEEMDFEASQQFTSEKKNVYYDKKATKSSSLSVSQRKNPDYWRIVEGQFGDMLVGQDGDIMLEASTCKRIREKLNEATFNDLLQTLSKKMEKCSDRVYSRGNPEECQALKSTILIDEIEQTLHSKDDYQACHQYIFDVIPQFKEFLKLHVVSTAGDWPTWYHQKKIVCHANLDQEVISLIPELGQFHVYLNSSEDVVKQYYPVFKEIYASVFGQRIRLPEKPKLDRVALCIVLAFCDWLRIRTQLASSMKRLAIMFVAMDRHHYNKASLSWISDEQYQRENFPAYHAAKSALCSVLNEKKLYFIENAAERSKKDRTVKYFISKFSCCLVYNLIGPYMEKSQCHIKLSENKSSQLLAHLKVFLVNFLEDLFSLVYPSLSKPHPSFLHSHDDLQRVPEGTVVYRDCEITWLRYPHNMGM</sequence>
<dbReference type="Proteomes" id="UP000225706">
    <property type="component" value="Unassembled WGS sequence"/>
</dbReference>
<name>A0A2B4RIG0_STYPI</name>
<dbReference type="EMBL" id="LSMT01000476">
    <property type="protein sequence ID" value="PFX17391.1"/>
    <property type="molecule type" value="Genomic_DNA"/>
</dbReference>
<dbReference type="OrthoDB" id="5949084at2759"/>